<dbReference type="NCBIfam" id="TIGR01031">
    <property type="entry name" value="rpmF_bact"/>
    <property type="match status" value="1"/>
</dbReference>
<keyword evidence="2 6" id="KW-0689">Ribosomal protein</keyword>
<dbReference type="GO" id="GO:0006412">
    <property type="term" value="P:translation"/>
    <property type="evidence" value="ECO:0007669"/>
    <property type="project" value="InterPro"/>
</dbReference>
<evidence type="ECO:0000256" key="4">
    <source>
        <dbReference type="ARBA" id="ARBA00035178"/>
    </source>
</evidence>
<comment type="similarity">
    <text evidence="1">Belongs to the bacterial ribosomal protein bL32 family.</text>
</comment>
<dbReference type="GO" id="GO:0003735">
    <property type="term" value="F:structural constituent of ribosome"/>
    <property type="evidence" value="ECO:0007669"/>
    <property type="project" value="InterPro"/>
</dbReference>
<dbReference type="InterPro" id="IPR011332">
    <property type="entry name" value="Ribosomal_zn-bd"/>
</dbReference>
<dbReference type="EMBL" id="AHMI02000295">
    <property type="protein sequence ID" value="EMY12488.1"/>
    <property type="molecule type" value="Genomic_DNA"/>
</dbReference>
<evidence type="ECO:0000313" key="7">
    <source>
        <dbReference type="Proteomes" id="UP000012249"/>
    </source>
</evidence>
<keyword evidence="3" id="KW-0687">Ribonucleoprotein</keyword>
<dbReference type="GO" id="GO:0015934">
    <property type="term" value="C:large ribosomal subunit"/>
    <property type="evidence" value="ECO:0007669"/>
    <property type="project" value="InterPro"/>
</dbReference>
<dbReference type="Pfam" id="PF01783">
    <property type="entry name" value="Ribosomal_L32p"/>
    <property type="match status" value="1"/>
</dbReference>
<protein>
    <recommendedName>
        <fullName evidence="4">Large ribosomal subunit protein bL32</fullName>
    </recommendedName>
    <alternativeName>
        <fullName evidence="5">50S ribosomal protein L32</fullName>
    </alternativeName>
</protein>
<accession>N1TW53</accession>
<comment type="caution">
    <text evidence="6">The sequence shown here is derived from an EMBL/GenBank/DDBJ whole genome shotgun (WGS) entry which is preliminary data.</text>
</comment>
<dbReference type="AlphaFoldDB" id="N1TW53"/>
<proteinExistence type="inferred from homology"/>
<name>N1TW53_9LEPT</name>
<evidence type="ECO:0000313" key="6">
    <source>
        <dbReference type="EMBL" id="EMY12488.1"/>
    </source>
</evidence>
<evidence type="ECO:0000256" key="2">
    <source>
        <dbReference type="ARBA" id="ARBA00022980"/>
    </source>
</evidence>
<evidence type="ECO:0000256" key="3">
    <source>
        <dbReference type="ARBA" id="ARBA00023274"/>
    </source>
</evidence>
<dbReference type="InterPro" id="IPR002677">
    <property type="entry name" value="Ribosomal_bL32"/>
</dbReference>
<dbReference type="Proteomes" id="UP000012249">
    <property type="component" value="Unassembled WGS sequence"/>
</dbReference>
<sequence>MAPCPNCNFYRLPHRICPTCGFYKTGVVLEPKTKKPKEEN</sequence>
<organism evidence="6 7">
    <name type="scientific">Leptospira weilii str. Ecochallenge</name>
    <dbReference type="NCBI Taxonomy" id="1049986"/>
    <lineage>
        <taxon>Bacteria</taxon>
        <taxon>Pseudomonadati</taxon>
        <taxon>Spirochaetota</taxon>
        <taxon>Spirochaetia</taxon>
        <taxon>Leptospirales</taxon>
        <taxon>Leptospiraceae</taxon>
        <taxon>Leptospira</taxon>
    </lineage>
</organism>
<evidence type="ECO:0000256" key="5">
    <source>
        <dbReference type="ARBA" id="ARBA00035491"/>
    </source>
</evidence>
<evidence type="ECO:0000256" key="1">
    <source>
        <dbReference type="ARBA" id="ARBA00008560"/>
    </source>
</evidence>
<dbReference type="SUPFAM" id="SSF57829">
    <property type="entry name" value="Zn-binding ribosomal proteins"/>
    <property type="match status" value="1"/>
</dbReference>
<reference evidence="6 7" key="1">
    <citation type="submission" date="2013-02" db="EMBL/GenBank/DDBJ databases">
        <authorList>
            <person name="Harkins D.M."/>
            <person name="Durkin A.S."/>
            <person name="Brinkac L.M."/>
            <person name="Haft D.H."/>
            <person name="Selengut J.D."/>
            <person name="Sanka R."/>
            <person name="DePew J."/>
            <person name="Purushe J."/>
            <person name="Haake D.A."/>
            <person name="Matsunaga J."/>
            <person name="Vinetz J.M."/>
            <person name="Sutton G.G."/>
            <person name="Nierman W.C."/>
            <person name="Fouts D.E."/>
        </authorList>
    </citation>
    <scope>NUCLEOTIDE SEQUENCE [LARGE SCALE GENOMIC DNA]</scope>
    <source>
        <strain evidence="6 7">Ecochallenge</strain>
    </source>
</reference>
<gene>
    <name evidence="6" type="ORF">LEP1GSC043_3858</name>
</gene>